<keyword evidence="2" id="KW-1185">Reference proteome</keyword>
<dbReference type="EMBL" id="BAAAZY010000007">
    <property type="protein sequence ID" value="GAA4050824.1"/>
    <property type="molecule type" value="Genomic_DNA"/>
</dbReference>
<sequence length="69" mass="7763">MTIQEQRTSDHDDDVITEVSEAEFREAAYAALDRLGLTYAQLRDMARRRDFSSAQAQSLWVSIGGALDL</sequence>
<dbReference type="RefSeq" id="WP_345011149.1">
    <property type="nucleotide sequence ID" value="NZ_BAAAZY010000007.1"/>
</dbReference>
<protein>
    <recommendedName>
        <fullName evidence="3">XRE family transcriptional regulator</fullName>
    </recommendedName>
</protein>
<organism evidence="1 2">
    <name type="scientific">Streptomyces shaanxiensis</name>
    <dbReference type="NCBI Taxonomy" id="653357"/>
    <lineage>
        <taxon>Bacteria</taxon>
        <taxon>Bacillati</taxon>
        <taxon>Actinomycetota</taxon>
        <taxon>Actinomycetes</taxon>
        <taxon>Kitasatosporales</taxon>
        <taxon>Streptomycetaceae</taxon>
        <taxon>Streptomyces</taxon>
    </lineage>
</organism>
<reference evidence="2" key="1">
    <citation type="journal article" date="2019" name="Int. J. Syst. Evol. Microbiol.">
        <title>The Global Catalogue of Microorganisms (GCM) 10K type strain sequencing project: providing services to taxonomists for standard genome sequencing and annotation.</title>
        <authorList>
            <consortium name="The Broad Institute Genomics Platform"/>
            <consortium name="The Broad Institute Genome Sequencing Center for Infectious Disease"/>
            <person name="Wu L."/>
            <person name="Ma J."/>
        </authorList>
    </citation>
    <scope>NUCLEOTIDE SEQUENCE [LARGE SCALE GENOMIC DNA]</scope>
    <source>
        <strain evidence="2">JCM 16925</strain>
    </source>
</reference>
<accession>A0ABP7US14</accession>
<gene>
    <name evidence="1" type="ORF">GCM10022233_21790</name>
</gene>
<evidence type="ECO:0000313" key="2">
    <source>
        <dbReference type="Proteomes" id="UP001499984"/>
    </source>
</evidence>
<proteinExistence type="predicted"/>
<evidence type="ECO:0008006" key="3">
    <source>
        <dbReference type="Google" id="ProtNLM"/>
    </source>
</evidence>
<comment type="caution">
    <text evidence="1">The sequence shown here is derived from an EMBL/GenBank/DDBJ whole genome shotgun (WGS) entry which is preliminary data.</text>
</comment>
<evidence type="ECO:0000313" key="1">
    <source>
        <dbReference type="EMBL" id="GAA4050824.1"/>
    </source>
</evidence>
<dbReference type="Proteomes" id="UP001499984">
    <property type="component" value="Unassembled WGS sequence"/>
</dbReference>
<name>A0ABP7US14_9ACTN</name>